<evidence type="ECO:0000313" key="4">
    <source>
        <dbReference type="EMBL" id="KAK1740338.1"/>
    </source>
</evidence>
<keyword evidence="1" id="KW-0677">Repeat</keyword>
<dbReference type="InterPro" id="IPR011990">
    <property type="entry name" value="TPR-like_helical_dom_sf"/>
</dbReference>
<evidence type="ECO:0000256" key="2">
    <source>
        <dbReference type="PROSITE-ProRule" id="PRU00708"/>
    </source>
</evidence>
<feature type="compositionally biased region" description="Polar residues" evidence="3">
    <location>
        <begin position="508"/>
        <end position="519"/>
    </location>
</feature>
<protein>
    <submittedName>
        <fullName evidence="4">Pentatricopeptide repeat-containing protein</fullName>
    </submittedName>
</protein>
<sequence>MMAASRLSSSSHLLMLKYRCNYNRVCLTYLSQSISSGPGASSSLYSIITSPFEKLRSSLCSFNSSYCSHFSTTVETGEKQTNTHRTFSRQYNPTNAQKNTSRIHHNHNNHRKNNHKQHRSTPFHSVRLINESAARETTQLFTKLHKESFQTNITYNQTPWRDRASLLAAEQALEFWAHRNNNQQRNNRQQNNRNDQSGQFERDAQTALELFTSLYHFHTQEVKLSNGVSVLTNGMYSHVIDALSKSPNMQHVREADRLLRQFISLYVVENSTSTDKKDSVQSMLHELGLPCHTYYSDGDDQPTILQMPSSISWNYKDKHHFPNQIRITGVMRGQVRQKLPVEAESLLHLKIKLASSSQRNPFQPNEIGYATVIDGYSRICDGENAERILQLMKGRLGGDTTNGANVVAYNAAISAWARSASRAEGDALKSRSAAEKAEQLLREMWSLQRERNNDRITNQIFPDVVSYSSVISAYASCLDRPFGLKRAEELLSELEGLAEKECNESTHDLNQQQQNQPSKSRGGGRHPDGFQLNSTVYNALLQAYANAGVTSSAENLLDRMISLHSRSLKEGGGGPFKNVRPNTRTFNVVLNTWAKRGTREAGAKANELLLKMEEMSAVYRDRISQPDIISYNTVLSAWSKSAGYGGQAPSDTKEIVGEEAAHKALELLDRIERQSYRIKPDRISYSTTIAAFANAAQTCESGILMAQKANALIYRMRDRMGVEPDDYSFNGVLLAWSRTSGGMSSARHCESILRSMRNPTNVSWSTVINAYTHAGGALEAAGLLKEMEDRARDSARHQSSKHASNTLSIVVYNNVIHAWSRNTDPDASKYAEAILKRLESGSGSLNLPKPDVISYRLVLNAIEHSKDPNKAERAKSVLDRFIASIPTVSDPNTINTQLKDNMQGAYNSVLAACAYTPSNAGDQARNNAARILVETLRDLNNSKDVTLGPNQESFSIFMQGCTHLFRPGSSDRALLIKSALQECCEGGFLTAKIWDKFCNASSEEDVQSFLSGIEKGDGSFAALPCDWSRNVAP</sequence>
<evidence type="ECO:0000256" key="3">
    <source>
        <dbReference type="SAM" id="MobiDB-lite"/>
    </source>
</evidence>
<keyword evidence="5" id="KW-1185">Reference proteome</keyword>
<dbReference type="AlphaFoldDB" id="A0AAD9DC35"/>
<evidence type="ECO:0000313" key="5">
    <source>
        <dbReference type="Proteomes" id="UP001224775"/>
    </source>
</evidence>
<reference evidence="4" key="1">
    <citation type="submission" date="2023-06" db="EMBL/GenBank/DDBJ databases">
        <title>Survivors Of The Sea: Transcriptome response of Skeletonema marinoi to long-term dormancy.</title>
        <authorList>
            <person name="Pinder M.I.M."/>
            <person name="Kourtchenko O."/>
            <person name="Robertson E.K."/>
            <person name="Larsson T."/>
            <person name="Maumus F."/>
            <person name="Osuna-Cruz C.M."/>
            <person name="Vancaester E."/>
            <person name="Stenow R."/>
            <person name="Vandepoele K."/>
            <person name="Ploug H."/>
            <person name="Bruchert V."/>
            <person name="Godhe A."/>
            <person name="Topel M."/>
        </authorList>
    </citation>
    <scope>NUCLEOTIDE SEQUENCE</scope>
    <source>
        <strain evidence="4">R05AC</strain>
    </source>
</reference>
<dbReference type="Pfam" id="PF01535">
    <property type="entry name" value="PPR"/>
    <property type="match status" value="3"/>
</dbReference>
<feature type="compositionally biased region" description="Low complexity" evidence="3">
    <location>
        <begin position="180"/>
        <end position="194"/>
    </location>
</feature>
<name>A0AAD9DC35_9STRA</name>
<dbReference type="EMBL" id="JATAAI010000016">
    <property type="protein sequence ID" value="KAK1740338.1"/>
    <property type="molecule type" value="Genomic_DNA"/>
</dbReference>
<dbReference type="PANTHER" id="PTHR47942">
    <property type="entry name" value="TETRATRICOPEPTIDE REPEAT (TPR)-LIKE SUPERFAMILY PROTEIN-RELATED"/>
    <property type="match status" value="1"/>
</dbReference>
<dbReference type="InterPro" id="IPR002885">
    <property type="entry name" value="PPR_rpt"/>
</dbReference>
<dbReference type="Gene3D" id="1.25.40.10">
    <property type="entry name" value="Tetratricopeptide repeat domain"/>
    <property type="match status" value="3"/>
</dbReference>
<organism evidence="4 5">
    <name type="scientific">Skeletonema marinoi</name>
    <dbReference type="NCBI Taxonomy" id="267567"/>
    <lineage>
        <taxon>Eukaryota</taxon>
        <taxon>Sar</taxon>
        <taxon>Stramenopiles</taxon>
        <taxon>Ochrophyta</taxon>
        <taxon>Bacillariophyta</taxon>
        <taxon>Coscinodiscophyceae</taxon>
        <taxon>Thalassiosirophycidae</taxon>
        <taxon>Thalassiosirales</taxon>
        <taxon>Skeletonemataceae</taxon>
        <taxon>Skeletonema</taxon>
        <taxon>Skeletonema marinoi-dohrnii complex</taxon>
    </lineage>
</organism>
<dbReference type="PROSITE" id="PS51375">
    <property type="entry name" value="PPR"/>
    <property type="match status" value="1"/>
</dbReference>
<feature type="repeat" description="PPR" evidence="2">
    <location>
        <begin position="533"/>
        <end position="567"/>
    </location>
</feature>
<comment type="caution">
    <text evidence="4">The sequence shown here is derived from an EMBL/GenBank/DDBJ whole genome shotgun (WGS) entry which is preliminary data.</text>
</comment>
<gene>
    <name evidence="4" type="ORF">QTG54_009288</name>
</gene>
<dbReference type="InterPro" id="IPR051222">
    <property type="entry name" value="PPR/CCM1_RNA-binding"/>
</dbReference>
<feature type="region of interest" description="Disordered" evidence="3">
    <location>
        <begin position="502"/>
        <end position="528"/>
    </location>
</feature>
<proteinExistence type="predicted"/>
<evidence type="ECO:0000256" key="1">
    <source>
        <dbReference type="ARBA" id="ARBA00022737"/>
    </source>
</evidence>
<accession>A0AAD9DC35</accession>
<dbReference type="Proteomes" id="UP001224775">
    <property type="component" value="Unassembled WGS sequence"/>
</dbReference>
<dbReference type="PANTHER" id="PTHR47942:SF63">
    <property type="entry name" value="PENTATRICOPEPTIDE REPEAT-CONTAINING PROTEIN"/>
    <property type="match status" value="1"/>
</dbReference>
<feature type="region of interest" description="Disordered" evidence="3">
    <location>
        <begin position="180"/>
        <end position="199"/>
    </location>
</feature>